<evidence type="ECO:0000256" key="1">
    <source>
        <dbReference type="ARBA" id="ARBA00004123"/>
    </source>
</evidence>
<evidence type="ECO:0000313" key="5">
    <source>
        <dbReference type="Proteomes" id="UP000828390"/>
    </source>
</evidence>
<dbReference type="PANTHER" id="PTHR31624">
    <property type="entry name" value="UPF0472 PROTEIN C16ORF72"/>
    <property type="match status" value="1"/>
</dbReference>
<dbReference type="Proteomes" id="UP000828390">
    <property type="component" value="Unassembled WGS sequence"/>
</dbReference>
<gene>
    <name evidence="4" type="ORF">DPMN_024852</name>
</gene>
<keyword evidence="5" id="KW-1185">Reference proteome</keyword>
<sequence length="261" mass="29788">MAHQDGQQNDHLNDNWLTDFEEECLEDIESSEKNMDDSVERETDFALQKLFHQFQNSATAIAQLYKDRTSGLSLWVPFQNAASSVTTLYKDSVDTAKSCMELGVQRGRQRNLKDIVSWVKKRRRHIRREDLLAFLSDKTPPQRTKGGNSVMRHSASARLERNFPRFPSMDSLPRNAEGDLQCFREAIALQGLDGAMSNISVGFRPHSASNQPPHSGLPKNNIDELNSFILEEFSRNCDSRKRSATPDVNMDSPTRKKNRLF</sequence>
<dbReference type="AlphaFoldDB" id="A0A9D4RC04"/>
<dbReference type="PANTHER" id="PTHR31624:SF4">
    <property type="entry name" value="CHROMOSOME 16 OPEN READING FRAME 72"/>
    <property type="match status" value="1"/>
</dbReference>
<reference evidence="4" key="1">
    <citation type="journal article" date="2019" name="bioRxiv">
        <title>The Genome of the Zebra Mussel, Dreissena polymorpha: A Resource for Invasive Species Research.</title>
        <authorList>
            <person name="McCartney M.A."/>
            <person name="Auch B."/>
            <person name="Kono T."/>
            <person name="Mallez S."/>
            <person name="Zhang Y."/>
            <person name="Obille A."/>
            <person name="Becker A."/>
            <person name="Abrahante J.E."/>
            <person name="Garbe J."/>
            <person name="Badalamenti J.P."/>
            <person name="Herman A."/>
            <person name="Mangelson H."/>
            <person name="Liachko I."/>
            <person name="Sullivan S."/>
            <person name="Sone E.D."/>
            <person name="Koren S."/>
            <person name="Silverstein K.A.T."/>
            <person name="Beckman K.B."/>
            <person name="Gohl D.M."/>
        </authorList>
    </citation>
    <scope>NUCLEOTIDE SEQUENCE</scope>
    <source>
        <strain evidence="4">Duluth1</strain>
        <tissue evidence="4">Whole animal</tissue>
    </source>
</reference>
<dbReference type="EMBL" id="JAIWYP010000002">
    <property type="protein sequence ID" value="KAH3861898.1"/>
    <property type="molecule type" value="Genomic_DNA"/>
</dbReference>
<dbReference type="InterPro" id="IPR040308">
    <property type="entry name" value="HAPR1"/>
</dbReference>
<name>A0A9D4RC04_DREPO</name>
<dbReference type="InterPro" id="IPR029196">
    <property type="entry name" value="HAPSTR1-like"/>
</dbReference>
<dbReference type="GO" id="GO:0005634">
    <property type="term" value="C:nucleus"/>
    <property type="evidence" value="ECO:0007669"/>
    <property type="project" value="UniProtKB-SubCell"/>
</dbReference>
<protein>
    <submittedName>
        <fullName evidence="4">Uncharacterized protein</fullName>
    </submittedName>
</protein>
<proteinExistence type="predicted"/>
<evidence type="ECO:0000256" key="3">
    <source>
        <dbReference type="SAM" id="MobiDB-lite"/>
    </source>
</evidence>
<keyword evidence="2" id="KW-0539">Nucleus</keyword>
<dbReference type="Pfam" id="PF15251">
    <property type="entry name" value="TAPR1-like"/>
    <property type="match status" value="1"/>
</dbReference>
<evidence type="ECO:0000313" key="4">
    <source>
        <dbReference type="EMBL" id="KAH3861898.1"/>
    </source>
</evidence>
<organism evidence="4 5">
    <name type="scientific">Dreissena polymorpha</name>
    <name type="common">Zebra mussel</name>
    <name type="synonym">Mytilus polymorpha</name>
    <dbReference type="NCBI Taxonomy" id="45954"/>
    <lineage>
        <taxon>Eukaryota</taxon>
        <taxon>Metazoa</taxon>
        <taxon>Spiralia</taxon>
        <taxon>Lophotrochozoa</taxon>
        <taxon>Mollusca</taxon>
        <taxon>Bivalvia</taxon>
        <taxon>Autobranchia</taxon>
        <taxon>Heteroconchia</taxon>
        <taxon>Euheterodonta</taxon>
        <taxon>Imparidentia</taxon>
        <taxon>Neoheterodontei</taxon>
        <taxon>Myida</taxon>
        <taxon>Dreissenoidea</taxon>
        <taxon>Dreissenidae</taxon>
        <taxon>Dreissena</taxon>
    </lineage>
</organism>
<dbReference type="OrthoDB" id="5823474at2759"/>
<comment type="subcellular location">
    <subcellularLocation>
        <location evidence="1">Nucleus</location>
    </subcellularLocation>
</comment>
<comment type="caution">
    <text evidence="4">The sequence shown here is derived from an EMBL/GenBank/DDBJ whole genome shotgun (WGS) entry which is preliminary data.</text>
</comment>
<feature type="region of interest" description="Disordered" evidence="3">
    <location>
        <begin position="239"/>
        <end position="261"/>
    </location>
</feature>
<reference evidence="4" key="2">
    <citation type="submission" date="2020-11" db="EMBL/GenBank/DDBJ databases">
        <authorList>
            <person name="McCartney M.A."/>
            <person name="Auch B."/>
            <person name="Kono T."/>
            <person name="Mallez S."/>
            <person name="Becker A."/>
            <person name="Gohl D.M."/>
            <person name="Silverstein K.A.T."/>
            <person name="Koren S."/>
            <person name="Bechman K.B."/>
            <person name="Herman A."/>
            <person name="Abrahante J.E."/>
            <person name="Garbe J."/>
        </authorList>
    </citation>
    <scope>NUCLEOTIDE SEQUENCE</scope>
    <source>
        <strain evidence="4">Duluth1</strain>
        <tissue evidence="4">Whole animal</tissue>
    </source>
</reference>
<evidence type="ECO:0000256" key="2">
    <source>
        <dbReference type="ARBA" id="ARBA00023242"/>
    </source>
</evidence>
<accession>A0A9D4RC04</accession>